<gene>
    <name evidence="2" type="ORF">TSUD_54750</name>
</gene>
<accession>A0A2Z6MEH3</accession>
<keyword evidence="1" id="KW-1133">Transmembrane helix</keyword>
<keyword evidence="1" id="KW-0472">Membrane</keyword>
<dbReference type="Proteomes" id="UP000242715">
    <property type="component" value="Unassembled WGS sequence"/>
</dbReference>
<dbReference type="EMBL" id="DF973372">
    <property type="protein sequence ID" value="GAU28423.1"/>
    <property type="molecule type" value="Genomic_DNA"/>
</dbReference>
<protein>
    <submittedName>
        <fullName evidence="2">Uncharacterized protein</fullName>
    </submittedName>
</protein>
<feature type="transmembrane region" description="Helical" evidence="1">
    <location>
        <begin position="20"/>
        <end position="40"/>
    </location>
</feature>
<keyword evidence="1" id="KW-0812">Transmembrane</keyword>
<evidence type="ECO:0000313" key="3">
    <source>
        <dbReference type="Proteomes" id="UP000242715"/>
    </source>
</evidence>
<organism evidence="2 3">
    <name type="scientific">Trifolium subterraneum</name>
    <name type="common">Subterranean clover</name>
    <dbReference type="NCBI Taxonomy" id="3900"/>
    <lineage>
        <taxon>Eukaryota</taxon>
        <taxon>Viridiplantae</taxon>
        <taxon>Streptophyta</taxon>
        <taxon>Embryophyta</taxon>
        <taxon>Tracheophyta</taxon>
        <taxon>Spermatophyta</taxon>
        <taxon>Magnoliopsida</taxon>
        <taxon>eudicotyledons</taxon>
        <taxon>Gunneridae</taxon>
        <taxon>Pentapetalae</taxon>
        <taxon>rosids</taxon>
        <taxon>fabids</taxon>
        <taxon>Fabales</taxon>
        <taxon>Fabaceae</taxon>
        <taxon>Papilionoideae</taxon>
        <taxon>50 kb inversion clade</taxon>
        <taxon>NPAAA clade</taxon>
        <taxon>Hologalegina</taxon>
        <taxon>IRL clade</taxon>
        <taxon>Trifolieae</taxon>
        <taxon>Trifolium</taxon>
    </lineage>
</organism>
<sequence>MLHFTSAAAGLFQHTKLQSVVVFLSCLPTAAVCILLAQICCNCNRASRAKCTEPFSFSKCTVMS</sequence>
<evidence type="ECO:0000256" key="1">
    <source>
        <dbReference type="SAM" id="Phobius"/>
    </source>
</evidence>
<proteinExistence type="predicted"/>
<keyword evidence="3" id="KW-1185">Reference proteome</keyword>
<name>A0A2Z6MEH3_TRISU</name>
<dbReference type="AlphaFoldDB" id="A0A2Z6MEH3"/>
<evidence type="ECO:0000313" key="2">
    <source>
        <dbReference type="EMBL" id="GAU28423.1"/>
    </source>
</evidence>
<reference evidence="3" key="1">
    <citation type="journal article" date="2017" name="Front. Plant Sci.">
        <title>Climate Clever Clovers: New Paradigm to Reduce the Environmental Footprint of Ruminants by Breeding Low Methanogenic Forages Utilizing Haplotype Variation.</title>
        <authorList>
            <person name="Kaur P."/>
            <person name="Appels R."/>
            <person name="Bayer P.E."/>
            <person name="Keeble-Gagnere G."/>
            <person name="Wang J."/>
            <person name="Hirakawa H."/>
            <person name="Shirasawa K."/>
            <person name="Vercoe P."/>
            <person name="Stefanova K."/>
            <person name="Durmic Z."/>
            <person name="Nichols P."/>
            <person name="Revell C."/>
            <person name="Isobe S.N."/>
            <person name="Edwards D."/>
            <person name="Erskine W."/>
        </authorList>
    </citation>
    <scope>NUCLEOTIDE SEQUENCE [LARGE SCALE GENOMIC DNA]</scope>
    <source>
        <strain evidence="3">cv. Daliak</strain>
    </source>
</reference>